<gene>
    <name evidence="2" type="ORF">PYS65_20105</name>
</gene>
<dbReference type="EMBL" id="CP121682">
    <property type="protein sequence ID" value="WGD42256.1"/>
    <property type="molecule type" value="Genomic_DNA"/>
</dbReference>
<feature type="region of interest" description="Disordered" evidence="1">
    <location>
        <begin position="1"/>
        <end position="24"/>
    </location>
</feature>
<sequence>MLPTFPGPVALPVGATSPRATDSCGPDDCSQALTTALDVVLRAMPLDGVLTFGARLTSWLLPRNTR</sequence>
<accession>A0ABY8K2G1</accession>
<organism evidence="2 3">
    <name type="scientific">Streptomyces cathayae</name>
    <dbReference type="NCBI Taxonomy" id="3031124"/>
    <lineage>
        <taxon>Bacteria</taxon>
        <taxon>Bacillati</taxon>
        <taxon>Actinomycetota</taxon>
        <taxon>Actinomycetes</taxon>
        <taxon>Kitasatosporales</taxon>
        <taxon>Streptomycetaceae</taxon>
        <taxon>Streptomyces</taxon>
    </lineage>
</organism>
<evidence type="ECO:0000313" key="3">
    <source>
        <dbReference type="Proteomes" id="UP001216440"/>
    </source>
</evidence>
<dbReference type="RefSeq" id="WP_279335309.1">
    <property type="nucleotide sequence ID" value="NZ_CP121682.1"/>
</dbReference>
<proteinExistence type="predicted"/>
<name>A0ABY8K2G1_9ACTN</name>
<protein>
    <submittedName>
        <fullName evidence="2">Uncharacterized protein</fullName>
    </submittedName>
</protein>
<evidence type="ECO:0000313" key="2">
    <source>
        <dbReference type="EMBL" id="WGD42256.1"/>
    </source>
</evidence>
<reference evidence="2 3" key="1">
    <citation type="submission" date="2023-03" db="EMBL/GenBank/DDBJ databases">
        <authorList>
            <person name="Mo P."/>
        </authorList>
    </citation>
    <scope>NUCLEOTIDE SEQUENCE [LARGE SCALE GENOMIC DNA]</scope>
    <source>
        <strain evidence="2 3">HUAS 5</strain>
    </source>
</reference>
<evidence type="ECO:0000256" key="1">
    <source>
        <dbReference type="SAM" id="MobiDB-lite"/>
    </source>
</evidence>
<dbReference type="Proteomes" id="UP001216440">
    <property type="component" value="Chromosome"/>
</dbReference>
<keyword evidence="3" id="KW-1185">Reference proteome</keyword>